<dbReference type="Gene3D" id="4.10.1000.10">
    <property type="entry name" value="Zinc finger, CCCH-type"/>
    <property type="match status" value="1"/>
</dbReference>
<dbReference type="InterPro" id="IPR036855">
    <property type="entry name" value="Znf_CCCH_sf"/>
</dbReference>
<evidence type="ECO:0000256" key="6">
    <source>
        <dbReference type="PROSITE-ProRule" id="PRU00023"/>
    </source>
</evidence>
<evidence type="ECO:0000256" key="4">
    <source>
        <dbReference type="ARBA" id="ARBA00022833"/>
    </source>
</evidence>
<dbReference type="SMART" id="SM00248">
    <property type="entry name" value="ANK"/>
    <property type="match status" value="5"/>
</dbReference>
<feature type="domain" description="HTH OST-type" evidence="11">
    <location>
        <begin position="733"/>
        <end position="816"/>
    </location>
</feature>
<keyword evidence="4 8" id="KW-0862">Zinc</keyword>
<sequence>MDLEIQRFGATELLINSLPKCTYFSYNRDEKFASLVDDDLRNETSEHFDFVEAESLLIKSVLRDNKAQLVTHTKRLAEASTEPLDRSTVSKLLHLCCNFDSPDCASALLGGELGRTPLVNEFDDSGKSALHTAALAHAAKCVEVLLKKHARTGLRTRDGRAQLALDLSLSSARMEVIWTPDEYTLEDLVVVLGEKDLTTVRLLSEKTKEIGQVAYANAVEGRIVALAALLIVAAEKISETVLELRDNDSASKEKVTLYECVVREALSLVGPKTPLRAAKPTSTATESDNSEKRRLLLLEIELLQLFGAVAENGSTDKKVMSPLIRAAQVGDEAVMQLLLKTNIDVNDADAEGNSALHWTLKLSRLLCPQQIKILWLLIKHGARVSQRNKLGLTAFHIAAGNGNSEALQVLLLEAPDGTQYRTEIKETPLFFAVRNDSMLCAELLLSWGASREILNLRRQRPIDLTTSQDMRFILLNPTSVNLSSNAFPNQHKSIACSQGDEAFSSTCEALLTMTDEDTTSERKIHSSTKVEICKYFVSPRGCVRGAKCFYAHGMEEHQKVKQEAVRNHSHDAKELKRIFVGGLPSSVGSDSLGKFFEEQFGPVDDAIVIFSQIENKIQSRGFGFVTFKEEKSVSAAVQAHYVSMLGKPVEIKSVVPRLAAESEKLSPQQQGQEKNCRPQLLPQMSSDEMIMEANKPEQGSWLGKLLHGQPKTSPIKPRASKISSPEDKSMPIWLKAFKKWFPGFLQDLSKHPRTGKYALSSLKGDFRAKFGLELDHAPLGFSKLSDFIKSFSNLCTIKVDPVVKNGSPNHMILQPKFKHRHQLCQCHTLRMSCNSSVSTASDDGGNSKCLQDISTDDGGDSKCLQDILTDDVGDSECLQDLSVDDGGDSKCLRVLPIDDGAGNLGLKKTSSYREEKPSHGHHPEVNSAKDASHCIHPRVLQFLKPDPLFHGKKEFDVSSEREQCIGELKGSTNNRRDPQRHLVLEALARKRNKSFSYFLRDFDFYKDYKECILDGKCFGCNQKEMLWANFPCQHLLWCSSCKVQAMLAAGDFEHKCVVCDLQVHKIITLPRHVDFPPIVDPAAYLPTPLLKKTSPLSGNR</sequence>
<dbReference type="Gramene" id="Pav_sc0000766.1_g150.1.mk:mrna">
    <property type="protein sequence ID" value="Pav_sc0000766.1_g150.1.mk:mrna"/>
    <property type="gene ID" value="Pav_sc0000766.1_g150.1.mk"/>
</dbReference>
<dbReference type="InterPro" id="IPR000504">
    <property type="entry name" value="RRM_dom"/>
</dbReference>
<dbReference type="InterPro" id="IPR012677">
    <property type="entry name" value="Nucleotide-bd_a/b_plait_sf"/>
</dbReference>
<feature type="repeat" description="ANK" evidence="6">
    <location>
        <begin position="125"/>
        <end position="157"/>
    </location>
</feature>
<feature type="repeat" description="ANK" evidence="6">
    <location>
        <begin position="351"/>
        <end position="389"/>
    </location>
</feature>
<gene>
    <name evidence="13" type="primary">LOC110760881</name>
</gene>
<dbReference type="Gene3D" id="3.30.70.330">
    <property type="match status" value="1"/>
</dbReference>
<accession>A0A6P5SRX6</accession>
<keyword evidence="3 8" id="KW-0863">Zinc-finger</keyword>
<dbReference type="SMART" id="SM00360">
    <property type="entry name" value="RRM"/>
    <property type="match status" value="1"/>
</dbReference>
<dbReference type="PANTHER" id="PTHR24203">
    <property type="entry name" value="ANKYRIN REPEAT FAMILY PROTEIN"/>
    <property type="match status" value="1"/>
</dbReference>
<feature type="domain" description="RRM" evidence="9">
    <location>
        <begin position="576"/>
        <end position="661"/>
    </location>
</feature>
<dbReference type="GeneID" id="110760881"/>
<dbReference type="Pfam" id="PF00076">
    <property type="entry name" value="RRM_1"/>
    <property type="match status" value="1"/>
</dbReference>
<evidence type="ECO:0000256" key="3">
    <source>
        <dbReference type="ARBA" id="ARBA00022771"/>
    </source>
</evidence>
<dbReference type="Pfam" id="PF12872">
    <property type="entry name" value="OST-HTH"/>
    <property type="match status" value="1"/>
</dbReference>
<dbReference type="GO" id="GO:0010468">
    <property type="term" value="P:regulation of gene expression"/>
    <property type="evidence" value="ECO:0007669"/>
    <property type="project" value="UniProtKB-ARBA"/>
</dbReference>
<dbReference type="PROSITE" id="PS50088">
    <property type="entry name" value="ANK_REPEAT"/>
    <property type="match status" value="3"/>
</dbReference>
<dbReference type="Pfam" id="PF12796">
    <property type="entry name" value="Ank_2"/>
    <property type="match status" value="1"/>
</dbReference>
<evidence type="ECO:0000313" key="12">
    <source>
        <dbReference type="Proteomes" id="UP000515124"/>
    </source>
</evidence>
<dbReference type="InterPro" id="IPR002110">
    <property type="entry name" value="Ankyrin_rpt"/>
</dbReference>
<dbReference type="SUPFAM" id="SSF48403">
    <property type="entry name" value="Ankyrin repeat"/>
    <property type="match status" value="1"/>
</dbReference>
<evidence type="ECO:0000259" key="9">
    <source>
        <dbReference type="PROSITE" id="PS50102"/>
    </source>
</evidence>
<evidence type="ECO:0000256" key="1">
    <source>
        <dbReference type="ARBA" id="ARBA00022723"/>
    </source>
</evidence>
<dbReference type="PROSITE" id="PS50102">
    <property type="entry name" value="RRM"/>
    <property type="match status" value="1"/>
</dbReference>
<dbReference type="RefSeq" id="XP_021818919.1">
    <property type="nucleotide sequence ID" value="XM_021963227.1"/>
</dbReference>
<dbReference type="KEGG" id="pavi:110760881"/>
<feature type="zinc finger region" description="C3H1-type" evidence="8">
    <location>
        <begin position="527"/>
        <end position="555"/>
    </location>
</feature>
<keyword evidence="1 8" id="KW-0479">Metal-binding</keyword>
<name>A0A6P5SRX6_PRUAV</name>
<evidence type="ECO:0000256" key="5">
    <source>
        <dbReference type="ARBA" id="ARBA00023043"/>
    </source>
</evidence>
<dbReference type="Proteomes" id="UP000515124">
    <property type="component" value="Unplaced"/>
</dbReference>
<dbReference type="Gene3D" id="1.25.40.20">
    <property type="entry name" value="Ankyrin repeat-containing domain"/>
    <property type="match status" value="2"/>
</dbReference>
<dbReference type="GO" id="GO:0003723">
    <property type="term" value="F:RNA binding"/>
    <property type="evidence" value="ECO:0007669"/>
    <property type="project" value="UniProtKB-UniRule"/>
</dbReference>
<dbReference type="InterPro" id="IPR000571">
    <property type="entry name" value="Znf_CCCH"/>
</dbReference>
<dbReference type="InterPro" id="IPR035979">
    <property type="entry name" value="RBD_domain_sf"/>
</dbReference>
<dbReference type="SUPFAM" id="SSF54928">
    <property type="entry name" value="RNA-binding domain, RBD"/>
    <property type="match status" value="1"/>
</dbReference>
<evidence type="ECO:0000256" key="8">
    <source>
        <dbReference type="PROSITE-ProRule" id="PRU00723"/>
    </source>
</evidence>
<reference evidence="13" key="1">
    <citation type="submission" date="2025-08" db="UniProtKB">
        <authorList>
            <consortium name="RefSeq"/>
        </authorList>
    </citation>
    <scope>IDENTIFICATION</scope>
</reference>
<organism evidence="12 13">
    <name type="scientific">Prunus avium</name>
    <name type="common">Cherry</name>
    <name type="synonym">Cerasus avium</name>
    <dbReference type="NCBI Taxonomy" id="42229"/>
    <lineage>
        <taxon>Eukaryota</taxon>
        <taxon>Viridiplantae</taxon>
        <taxon>Streptophyta</taxon>
        <taxon>Embryophyta</taxon>
        <taxon>Tracheophyta</taxon>
        <taxon>Spermatophyta</taxon>
        <taxon>Magnoliopsida</taxon>
        <taxon>eudicotyledons</taxon>
        <taxon>Gunneridae</taxon>
        <taxon>Pentapetalae</taxon>
        <taxon>rosids</taxon>
        <taxon>fabids</taxon>
        <taxon>Rosales</taxon>
        <taxon>Rosaceae</taxon>
        <taxon>Amygdaloideae</taxon>
        <taxon>Amygdaleae</taxon>
        <taxon>Prunus</taxon>
    </lineage>
</organism>
<evidence type="ECO:0000256" key="2">
    <source>
        <dbReference type="ARBA" id="ARBA00022737"/>
    </source>
</evidence>
<proteinExistence type="predicted"/>
<evidence type="ECO:0000259" key="10">
    <source>
        <dbReference type="PROSITE" id="PS50103"/>
    </source>
</evidence>
<evidence type="ECO:0000256" key="7">
    <source>
        <dbReference type="PROSITE-ProRule" id="PRU00176"/>
    </source>
</evidence>
<protein>
    <submittedName>
        <fullName evidence="13">Uncharacterized protein LOC110760881</fullName>
    </submittedName>
</protein>
<keyword evidence="7" id="KW-0694">RNA-binding</keyword>
<dbReference type="SMR" id="A0A6P5SRX6"/>
<dbReference type="GO" id="GO:0008270">
    <property type="term" value="F:zinc ion binding"/>
    <property type="evidence" value="ECO:0007669"/>
    <property type="project" value="UniProtKB-KW"/>
</dbReference>
<dbReference type="PANTHER" id="PTHR24203:SF86">
    <property type="entry name" value="PROTEASOME 26S SUBUNIT, NON-ATPASE 10"/>
    <property type="match status" value="1"/>
</dbReference>
<dbReference type="InterPro" id="IPR025605">
    <property type="entry name" value="OST-HTH/LOTUS_dom"/>
</dbReference>
<evidence type="ECO:0000313" key="13">
    <source>
        <dbReference type="RefSeq" id="XP_021818919.1"/>
    </source>
</evidence>
<keyword evidence="2" id="KW-0677">Repeat</keyword>
<evidence type="ECO:0000259" key="11">
    <source>
        <dbReference type="PROSITE" id="PS51644"/>
    </source>
</evidence>
<dbReference type="InterPro" id="IPR041966">
    <property type="entry name" value="LOTUS-like"/>
</dbReference>
<dbReference type="SUPFAM" id="SSF90229">
    <property type="entry name" value="CCCH zinc finger"/>
    <property type="match status" value="1"/>
</dbReference>
<dbReference type="AlphaFoldDB" id="A0A6P5SRX6"/>
<dbReference type="InterPro" id="IPR036770">
    <property type="entry name" value="Ankyrin_rpt-contain_sf"/>
</dbReference>
<keyword evidence="12" id="KW-1185">Reference proteome</keyword>
<feature type="domain" description="C3H1-type" evidence="10">
    <location>
        <begin position="527"/>
        <end position="555"/>
    </location>
</feature>
<dbReference type="PROSITE" id="PS51644">
    <property type="entry name" value="HTH_OST"/>
    <property type="match status" value="1"/>
</dbReference>
<feature type="repeat" description="ANK" evidence="6">
    <location>
        <begin position="318"/>
        <end position="350"/>
    </location>
</feature>
<keyword evidence="5 6" id="KW-0040">ANK repeat</keyword>
<dbReference type="PROSITE" id="PS50103">
    <property type="entry name" value="ZF_C3H1"/>
    <property type="match status" value="1"/>
</dbReference>
<dbReference type="Gene3D" id="3.30.420.610">
    <property type="entry name" value="LOTUS domain-like"/>
    <property type="match status" value="1"/>
</dbReference>